<gene>
    <name evidence="1" type="ORF">NCTC13193_01266</name>
</gene>
<dbReference type="AlphaFoldDB" id="A0A448SAR6"/>
<protein>
    <submittedName>
        <fullName evidence="1">Uncharacterized protein</fullName>
    </submittedName>
</protein>
<dbReference type="EMBL" id="LR134492">
    <property type="protein sequence ID" value="VEI64805.1"/>
    <property type="molecule type" value="Genomic_DNA"/>
</dbReference>
<accession>A0A448SAR6</accession>
<name>A0A448SAR6_SERFO</name>
<dbReference type="RefSeq" id="WP_284121157.1">
    <property type="nucleotide sequence ID" value="NZ_JASBDD010000001.1"/>
</dbReference>
<dbReference type="Proteomes" id="UP000270487">
    <property type="component" value="Chromosome"/>
</dbReference>
<evidence type="ECO:0000313" key="1">
    <source>
        <dbReference type="EMBL" id="VEI64805.1"/>
    </source>
</evidence>
<organism evidence="1 2">
    <name type="scientific">Serratia fonticola</name>
    <dbReference type="NCBI Taxonomy" id="47917"/>
    <lineage>
        <taxon>Bacteria</taxon>
        <taxon>Pseudomonadati</taxon>
        <taxon>Pseudomonadota</taxon>
        <taxon>Gammaproteobacteria</taxon>
        <taxon>Enterobacterales</taxon>
        <taxon>Yersiniaceae</taxon>
        <taxon>Serratia</taxon>
    </lineage>
</organism>
<evidence type="ECO:0000313" key="2">
    <source>
        <dbReference type="Proteomes" id="UP000270487"/>
    </source>
</evidence>
<reference evidence="1 2" key="1">
    <citation type="submission" date="2018-12" db="EMBL/GenBank/DDBJ databases">
        <authorList>
            <consortium name="Pathogen Informatics"/>
        </authorList>
    </citation>
    <scope>NUCLEOTIDE SEQUENCE [LARGE SCALE GENOMIC DNA]</scope>
    <source>
        <strain evidence="1 2">NCTC13193</strain>
    </source>
</reference>
<proteinExistence type="predicted"/>
<sequence>MAESTRLAFRFCPCRNFQRPSMQEKYRPLRKPLLLPLLGRKLLDTIGNPSPKPAQLEQAATFTNC</sequence>